<keyword evidence="17" id="KW-1185">Reference proteome</keyword>
<keyword evidence="12" id="KW-0456">Lyase</keyword>
<evidence type="ECO:0000256" key="7">
    <source>
        <dbReference type="ARBA" id="ARBA00022640"/>
    </source>
</evidence>
<dbReference type="GO" id="GO:0008270">
    <property type="term" value="F:zinc ion binding"/>
    <property type="evidence" value="ECO:0007669"/>
    <property type="project" value="UniProtKB-KW"/>
</dbReference>
<evidence type="ECO:0000256" key="11">
    <source>
        <dbReference type="ARBA" id="ARBA00023141"/>
    </source>
</evidence>
<dbReference type="EC" id="4.1.3.27" evidence="4"/>
<reference evidence="16 17" key="1">
    <citation type="journal article" date="2023" name="Hortic Res">
        <title>Pangenome of water caltrop reveals structural variations and asymmetric subgenome divergence after allopolyploidization.</title>
        <authorList>
            <person name="Zhang X."/>
            <person name="Chen Y."/>
            <person name="Wang L."/>
            <person name="Yuan Y."/>
            <person name="Fang M."/>
            <person name="Shi L."/>
            <person name="Lu R."/>
            <person name="Comes H.P."/>
            <person name="Ma Y."/>
            <person name="Chen Y."/>
            <person name="Huang G."/>
            <person name="Zhou Y."/>
            <person name="Zheng Z."/>
            <person name="Qiu Y."/>
        </authorList>
    </citation>
    <scope>NUCLEOTIDE SEQUENCE [LARGE SCALE GENOMIC DNA]</scope>
    <source>
        <tissue evidence="16">Roots</tissue>
    </source>
</reference>
<dbReference type="SUPFAM" id="SSF52317">
    <property type="entry name" value="Class I glutamine amidotransferase-like"/>
    <property type="match status" value="1"/>
</dbReference>
<keyword evidence="9" id="KW-0809">Transit peptide</keyword>
<dbReference type="SUPFAM" id="SSF57667">
    <property type="entry name" value="beta-beta-alpha zinc fingers"/>
    <property type="match status" value="1"/>
</dbReference>
<keyword evidence="14" id="KW-0479">Metal-binding</keyword>
<dbReference type="CDD" id="cd01743">
    <property type="entry name" value="GATase1_Anthranilate_Synthase"/>
    <property type="match status" value="1"/>
</dbReference>
<dbReference type="InterPro" id="IPR036236">
    <property type="entry name" value="Znf_C2H2_sf"/>
</dbReference>
<dbReference type="GO" id="GO:0004049">
    <property type="term" value="F:anthranilate synthase activity"/>
    <property type="evidence" value="ECO:0007669"/>
    <property type="project" value="UniProtKB-EC"/>
</dbReference>
<dbReference type="NCBIfam" id="TIGR00566">
    <property type="entry name" value="trpG_papA"/>
    <property type="match status" value="1"/>
</dbReference>
<protein>
    <recommendedName>
        <fullName evidence="4">anthranilate synthase</fullName>
        <ecNumber evidence="4">4.1.3.27</ecNumber>
    </recommendedName>
</protein>
<evidence type="ECO:0000256" key="4">
    <source>
        <dbReference type="ARBA" id="ARBA00012266"/>
    </source>
</evidence>
<keyword evidence="5" id="KW-0150">Chloroplast</keyword>
<dbReference type="EMBL" id="JAXIOK010000008">
    <property type="protein sequence ID" value="KAK4763439.1"/>
    <property type="molecule type" value="Genomic_DNA"/>
</dbReference>
<dbReference type="FunFam" id="3.40.50.880:FF:000027">
    <property type="entry name" value="Anthranilate synthase beta subunit 1"/>
    <property type="match status" value="1"/>
</dbReference>
<accession>A0AAN7KE66</accession>
<name>A0AAN7KE66_9MYRT</name>
<dbReference type="Gene3D" id="3.40.50.880">
    <property type="match status" value="1"/>
</dbReference>
<dbReference type="PANTHER" id="PTHR43418:SF4">
    <property type="entry name" value="MULTIFUNCTIONAL TRYPTOPHAN BIOSYNTHESIS PROTEIN"/>
    <property type="match status" value="1"/>
</dbReference>
<dbReference type="PROSITE" id="PS00028">
    <property type="entry name" value="ZINC_FINGER_C2H2_1"/>
    <property type="match status" value="1"/>
</dbReference>
<dbReference type="Pfam" id="PF00117">
    <property type="entry name" value="GATase"/>
    <property type="match status" value="1"/>
</dbReference>
<dbReference type="GO" id="GO:0009507">
    <property type="term" value="C:chloroplast"/>
    <property type="evidence" value="ECO:0007669"/>
    <property type="project" value="UniProtKB-SubCell"/>
</dbReference>
<evidence type="ECO:0000313" key="16">
    <source>
        <dbReference type="EMBL" id="KAK4763439.1"/>
    </source>
</evidence>
<dbReference type="PANTHER" id="PTHR43418">
    <property type="entry name" value="MULTIFUNCTIONAL TRYPTOPHAN BIOSYNTHESIS PROTEIN-RELATED"/>
    <property type="match status" value="1"/>
</dbReference>
<comment type="caution">
    <text evidence="16">The sequence shown here is derived from an EMBL/GenBank/DDBJ whole genome shotgun (WGS) entry which is preliminary data.</text>
</comment>
<dbReference type="PRINTS" id="PR00099">
    <property type="entry name" value="CPSGATASE"/>
</dbReference>
<evidence type="ECO:0000256" key="13">
    <source>
        <dbReference type="ARBA" id="ARBA00047683"/>
    </source>
</evidence>
<evidence type="ECO:0000256" key="9">
    <source>
        <dbReference type="ARBA" id="ARBA00022946"/>
    </source>
</evidence>
<evidence type="ECO:0000256" key="5">
    <source>
        <dbReference type="ARBA" id="ARBA00022528"/>
    </source>
</evidence>
<evidence type="ECO:0000256" key="6">
    <source>
        <dbReference type="ARBA" id="ARBA00022605"/>
    </source>
</evidence>
<comment type="catalytic activity">
    <reaction evidence="13">
        <text>chorismate + L-glutamine = anthranilate + pyruvate + L-glutamate + H(+)</text>
        <dbReference type="Rhea" id="RHEA:21732"/>
        <dbReference type="ChEBI" id="CHEBI:15361"/>
        <dbReference type="ChEBI" id="CHEBI:15378"/>
        <dbReference type="ChEBI" id="CHEBI:16567"/>
        <dbReference type="ChEBI" id="CHEBI:29748"/>
        <dbReference type="ChEBI" id="CHEBI:29985"/>
        <dbReference type="ChEBI" id="CHEBI:58359"/>
        <dbReference type="EC" id="4.1.3.27"/>
    </reaction>
</comment>
<dbReference type="PRINTS" id="PR00096">
    <property type="entry name" value="GATASE"/>
</dbReference>
<dbReference type="InterPro" id="IPR029062">
    <property type="entry name" value="Class_I_gatase-like"/>
</dbReference>
<dbReference type="PROSITE" id="PS51273">
    <property type="entry name" value="GATASE_TYPE_1"/>
    <property type="match status" value="1"/>
</dbReference>
<evidence type="ECO:0000259" key="15">
    <source>
        <dbReference type="PROSITE" id="PS50157"/>
    </source>
</evidence>
<dbReference type="Proteomes" id="UP001345219">
    <property type="component" value="Chromosome 11"/>
</dbReference>
<dbReference type="InterPro" id="IPR013087">
    <property type="entry name" value="Znf_C2H2_type"/>
</dbReference>
<evidence type="ECO:0000256" key="1">
    <source>
        <dbReference type="ARBA" id="ARBA00004229"/>
    </source>
</evidence>
<dbReference type="Gene3D" id="3.30.160.60">
    <property type="entry name" value="Classic Zinc Finger"/>
    <property type="match status" value="1"/>
</dbReference>
<dbReference type="GO" id="GO:0005829">
    <property type="term" value="C:cytosol"/>
    <property type="evidence" value="ECO:0007669"/>
    <property type="project" value="TreeGrafter"/>
</dbReference>
<dbReference type="InterPro" id="IPR050472">
    <property type="entry name" value="Anth_synth/Amidotransfase"/>
</dbReference>
<evidence type="ECO:0000256" key="2">
    <source>
        <dbReference type="ARBA" id="ARBA00004873"/>
    </source>
</evidence>
<evidence type="ECO:0000313" key="17">
    <source>
        <dbReference type="Proteomes" id="UP001345219"/>
    </source>
</evidence>
<keyword evidence="10" id="KW-0315">Glutamine amidotransferase</keyword>
<keyword evidence="6" id="KW-0028">Amino-acid biosynthesis</keyword>
<comment type="subunit">
    <text evidence="3">Heterotetramer consisting of two non-identical subunits: a beta subunit and a large alpha subunit.</text>
</comment>
<keyword evidence="8" id="KW-0822">Tryptophan biosynthesis</keyword>
<dbReference type="GO" id="GO:0000162">
    <property type="term" value="P:L-tryptophan biosynthetic process"/>
    <property type="evidence" value="ECO:0007669"/>
    <property type="project" value="UniProtKB-KW"/>
</dbReference>
<comment type="subcellular location">
    <subcellularLocation>
        <location evidence="1">Plastid</location>
        <location evidence="1">Chloroplast</location>
    </subcellularLocation>
</comment>
<dbReference type="PROSITE" id="PS50157">
    <property type="entry name" value="ZINC_FINGER_C2H2_2"/>
    <property type="match status" value="1"/>
</dbReference>
<proteinExistence type="predicted"/>
<organism evidence="16 17">
    <name type="scientific">Trapa incisa</name>
    <dbReference type="NCBI Taxonomy" id="236973"/>
    <lineage>
        <taxon>Eukaryota</taxon>
        <taxon>Viridiplantae</taxon>
        <taxon>Streptophyta</taxon>
        <taxon>Embryophyta</taxon>
        <taxon>Tracheophyta</taxon>
        <taxon>Spermatophyta</taxon>
        <taxon>Magnoliopsida</taxon>
        <taxon>eudicotyledons</taxon>
        <taxon>Gunneridae</taxon>
        <taxon>Pentapetalae</taxon>
        <taxon>rosids</taxon>
        <taxon>malvids</taxon>
        <taxon>Myrtales</taxon>
        <taxon>Lythraceae</taxon>
        <taxon>Trapa</taxon>
    </lineage>
</organism>
<dbReference type="AlphaFoldDB" id="A0AAN7KE66"/>
<keyword evidence="14" id="KW-0863">Zinc-finger</keyword>
<evidence type="ECO:0000256" key="8">
    <source>
        <dbReference type="ARBA" id="ARBA00022822"/>
    </source>
</evidence>
<evidence type="ECO:0000256" key="14">
    <source>
        <dbReference type="PROSITE-ProRule" id="PRU00042"/>
    </source>
</evidence>
<keyword evidence="7" id="KW-0934">Plastid</keyword>
<gene>
    <name evidence="16" type="ORF">SAY87_012877</name>
</gene>
<keyword evidence="14" id="KW-0862">Zinc</keyword>
<dbReference type="InterPro" id="IPR006221">
    <property type="entry name" value="TrpG/PapA_dom"/>
</dbReference>
<dbReference type="PRINTS" id="PR00097">
    <property type="entry name" value="ANTSNTHASEII"/>
</dbReference>
<dbReference type="InterPro" id="IPR017926">
    <property type="entry name" value="GATASE"/>
</dbReference>
<keyword evidence="11" id="KW-0057">Aromatic amino acid biosynthesis</keyword>
<sequence>MIDGEAHELCHAEGSNEALGAEEALQLQADPIDVNSTAMSSSSYNTNQTTVEVDTINAAHICLDLTLLLKDDCRQPSSENEMMVVGGGPGDGAGEAAPFARRNSKLKLLSCNYCKRKFFSSQALGGHQNAHKRERSMAKRAMRRMCLFGIGAQCTSIASLPLLGNDIGIRRWSGLLEEPHAASDSHPHRASRTWPLFESPINLSGSGGAKFQIQGQSYLGVRTMVEDGDQEEPFWHGSFRQVDGEDSSTSGVTSPQGITNTTNCTRFITYNNSTSYIASRGLGDFGEQNPRPSPKINLVRNSRHFNSARSAAISASTVFSKKCEKPIIVIDNYDSFTYNLCQYLGELGCKFEVYRNDELTVEELKGKHPRGVLISPGPGAPQDSGISLQTVLELGPIVPLFGVCMGLQCIGEAFGGKIVRSPYGVVHGKSSPVYYDEKGEGGLFTGLSNPFLAGRYHSLVIEKESFPSEELEITAWTEDGLIMGARHKIYKHLQGVQFHPESIITTEGKTIVRNFVKLIERLEAAEVEEN</sequence>
<feature type="domain" description="C2H2-type" evidence="15">
    <location>
        <begin position="109"/>
        <end position="136"/>
    </location>
</feature>
<comment type="pathway">
    <text evidence="2">Amino-acid biosynthesis; L-tryptophan biosynthesis; L-tryptophan from chorismate: step 1/5.</text>
</comment>
<evidence type="ECO:0000256" key="12">
    <source>
        <dbReference type="ARBA" id="ARBA00023239"/>
    </source>
</evidence>
<evidence type="ECO:0000256" key="3">
    <source>
        <dbReference type="ARBA" id="ARBA00011653"/>
    </source>
</evidence>
<evidence type="ECO:0000256" key="10">
    <source>
        <dbReference type="ARBA" id="ARBA00022962"/>
    </source>
</evidence>